<dbReference type="CDD" id="cd09008">
    <property type="entry name" value="MTAN"/>
    <property type="match status" value="1"/>
</dbReference>
<dbReference type="Pfam" id="PF01048">
    <property type="entry name" value="PNP_UDP_1"/>
    <property type="match status" value="1"/>
</dbReference>
<evidence type="ECO:0000313" key="8">
    <source>
        <dbReference type="Proteomes" id="UP000253975"/>
    </source>
</evidence>
<organism evidence="7 8">
    <name type="scientific">Slackia isoflavoniconvertens</name>
    <dbReference type="NCBI Taxonomy" id="572010"/>
    <lineage>
        <taxon>Bacteria</taxon>
        <taxon>Bacillati</taxon>
        <taxon>Actinomycetota</taxon>
        <taxon>Coriobacteriia</taxon>
        <taxon>Eggerthellales</taxon>
        <taxon>Eggerthellaceae</taxon>
        <taxon>Slackia</taxon>
    </lineage>
</organism>
<protein>
    <recommendedName>
        <fullName evidence="2">adenosylhomocysteine nucleosidase</fullName>
        <ecNumber evidence="2">3.2.2.9</ecNumber>
    </recommendedName>
</protein>
<dbReference type="UniPathway" id="UPA00904">
    <property type="reaction ID" value="UER00871"/>
</dbReference>
<dbReference type="GO" id="GO:0008930">
    <property type="term" value="F:methylthioadenosine nucleosidase activity"/>
    <property type="evidence" value="ECO:0007669"/>
    <property type="project" value="InterPro"/>
</dbReference>
<dbReference type="GO" id="GO:0019509">
    <property type="term" value="P:L-methionine salvage from methylthioadenosine"/>
    <property type="evidence" value="ECO:0007669"/>
    <property type="project" value="UniProtKB-UniPathway"/>
</dbReference>
<evidence type="ECO:0000313" key="7">
    <source>
        <dbReference type="EMBL" id="RDB57976.1"/>
    </source>
</evidence>
<dbReference type="AlphaFoldDB" id="A0A369LIC4"/>
<dbReference type="NCBIfam" id="TIGR01704">
    <property type="entry name" value="MTA_SAH-Nsdase"/>
    <property type="match status" value="1"/>
</dbReference>
<dbReference type="GO" id="GO:0005829">
    <property type="term" value="C:cytosol"/>
    <property type="evidence" value="ECO:0007669"/>
    <property type="project" value="TreeGrafter"/>
</dbReference>
<dbReference type="EMBL" id="PPTO01000010">
    <property type="protein sequence ID" value="RDB57976.1"/>
    <property type="molecule type" value="Genomic_DNA"/>
</dbReference>
<evidence type="ECO:0000256" key="5">
    <source>
        <dbReference type="ARBA" id="ARBA00023167"/>
    </source>
</evidence>
<gene>
    <name evidence="7" type="ORF">C1881_06835</name>
</gene>
<dbReference type="PANTHER" id="PTHR46832:SF1">
    <property type="entry name" value="5'-METHYLTHIOADENOSINE_S-ADENOSYLHOMOCYSTEINE NUCLEOSIDASE"/>
    <property type="match status" value="1"/>
</dbReference>
<dbReference type="InterPro" id="IPR000845">
    <property type="entry name" value="Nucleoside_phosphorylase_d"/>
</dbReference>
<dbReference type="Gene3D" id="3.40.50.1580">
    <property type="entry name" value="Nucleoside phosphorylase domain"/>
    <property type="match status" value="1"/>
</dbReference>
<dbReference type="GO" id="GO:0019284">
    <property type="term" value="P:L-methionine salvage from S-adenosylmethionine"/>
    <property type="evidence" value="ECO:0007669"/>
    <property type="project" value="TreeGrafter"/>
</dbReference>
<evidence type="ECO:0000256" key="1">
    <source>
        <dbReference type="ARBA" id="ARBA00004945"/>
    </source>
</evidence>
<keyword evidence="4" id="KW-0378">Hydrolase</keyword>
<dbReference type="GO" id="GO:0009164">
    <property type="term" value="P:nucleoside catabolic process"/>
    <property type="evidence" value="ECO:0007669"/>
    <property type="project" value="InterPro"/>
</dbReference>
<feature type="domain" description="Nucleoside phosphorylase" evidence="6">
    <location>
        <begin position="7"/>
        <end position="233"/>
    </location>
</feature>
<dbReference type="NCBIfam" id="NF004079">
    <property type="entry name" value="PRK05584.1"/>
    <property type="match status" value="1"/>
</dbReference>
<evidence type="ECO:0000256" key="4">
    <source>
        <dbReference type="ARBA" id="ARBA00022801"/>
    </source>
</evidence>
<dbReference type="SUPFAM" id="SSF53167">
    <property type="entry name" value="Purine and uridine phosphorylases"/>
    <property type="match status" value="1"/>
</dbReference>
<comment type="pathway">
    <text evidence="1">Amino-acid biosynthesis; L-methionine biosynthesis via salvage pathway; S-methyl-5-thio-alpha-D-ribose 1-phosphate from S-methyl-5'-thioadenosine (hydrolase route): step 1/2.</text>
</comment>
<sequence>MASQSSIGIIGAMDVEIALLKKQMQECCEVHTTAFSGMEFIEGVIGQTSVVVVKCGVGMVNAATCTQILIDRFGVGAVLNTGIAGSLDAAIEIGDVVVATDAVNHIMDVSNLGYAVGQTPGADTLAFPMNEKLSCAVVDAAAKIGVTTHRGRVASGDRFVCSDSEKQRITKAFNAKCCEMEGAAIANVCHLSNTPCAIVRAISDKADGSSSVDYPTFEAQAAHHCAELVIHAISSLA</sequence>
<evidence type="ECO:0000256" key="3">
    <source>
        <dbReference type="ARBA" id="ARBA00022605"/>
    </source>
</evidence>
<evidence type="ECO:0000259" key="6">
    <source>
        <dbReference type="Pfam" id="PF01048"/>
    </source>
</evidence>
<accession>A0A369LIC4</accession>
<keyword evidence="5" id="KW-0486">Methionine biosynthesis</keyword>
<dbReference type="EC" id="3.2.2.9" evidence="2"/>
<keyword evidence="3" id="KW-0028">Amino-acid biosynthesis</keyword>
<name>A0A369LIC4_9ACTN</name>
<dbReference type="InterPro" id="IPR035994">
    <property type="entry name" value="Nucleoside_phosphorylase_sf"/>
</dbReference>
<dbReference type="GO" id="GO:0008782">
    <property type="term" value="F:adenosylhomocysteine nucleosidase activity"/>
    <property type="evidence" value="ECO:0007669"/>
    <property type="project" value="UniProtKB-EC"/>
</dbReference>
<dbReference type="Proteomes" id="UP000253975">
    <property type="component" value="Unassembled WGS sequence"/>
</dbReference>
<proteinExistence type="predicted"/>
<comment type="caution">
    <text evidence="7">The sequence shown here is derived from an EMBL/GenBank/DDBJ whole genome shotgun (WGS) entry which is preliminary data.</text>
</comment>
<dbReference type="PANTHER" id="PTHR46832">
    <property type="entry name" value="5'-METHYLTHIOADENOSINE/S-ADENOSYLHOMOCYSTEINE NUCLEOSIDASE"/>
    <property type="match status" value="1"/>
</dbReference>
<reference evidence="7 8" key="1">
    <citation type="journal article" date="2018" name="Elife">
        <title>Discovery and characterization of a prevalent human gut bacterial enzyme sufficient for the inactivation of a family of plant toxins.</title>
        <authorList>
            <person name="Koppel N."/>
            <person name="Bisanz J.E."/>
            <person name="Pandelia M.E."/>
            <person name="Turnbaugh P.J."/>
            <person name="Balskus E.P."/>
        </authorList>
    </citation>
    <scope>NUCLEOTIDE SEQUENCE [LARGE SCALE GENOMIC DNA]</scope>
    <source>
        <strain evidence="7 8">OB21 GAM31</strain>
    </source>
</reference>
<dbReference type="RefSeq" id="WP_114615780.1">
    <property type="nucleotide sequence ID" value="NZ_PPTO01000010.1"/>
</dbReference>
<evidence type="ECO:0000256" key="2">
    <source>
        <dbReference type="ARBA" id="ARBA00011974"/>
    </source>
</evidence>
<dbReference type="InterPro" id="IPR010049">
    <property type="entry name" value="MTA_SAH_Nsdase"/>
</dbReference>